<evidence type="ECO:0000256" key="6">
    <source>
        <dbReference type="ARBA" id="ARBA00023136"/>
    </source>
</evidence>
<accession>A0A3S9MZR1</accession>
<dbReference type="KEGG" id="noj:EJ995_10070"/>
<proteinExistence type="predicted"/>
<dbReference type="AlphaFoldDB" id="A0A3S9MZR1"/>
<evidence type="ECO:0000259" key="8">
    <source>
        <dbReference type="Pfam" id="PF00535"/>
    </source>
</evidence>
<dbReference type="Proteomes" id="UP000279600">
    <property type="component" value="Chromosome"/>
</dbReference>
<feature type="transmembrane region" description="Helical" evidence="7">
    <location>
        <begin position="268"/>
        <end position="289"/>
    </location>
</feature>
<evidence type="ECO:0000313" key="10">
    <source>
        <dbReference type="Proteomes" id="UP000279600"/>
    </source>
</evidence>
<dbReference type="RefSeq" id="WP_126448140.1">
    <property type="nucleotide sequence ID" value="NZ_CP034549.1"/>
</dbReference>
<evidence type="ECO:0000256" key="1">
    <source>
        <dbReference type="ARBA" id="ARBA00004141"/>
    </source>
</evidence>
<evidence type="ECO:0000256" key="3">
    <source>
        <dbReference type="ARBA" id="ARBA00022679"/>
    </source>
</evidence>
<dbReference type="InterPro" id="IPR050256">
    <property type="entry name" value="Glycosyltransferase_2"/>
</dbReference>
<reference evidence="9 10" key="1">
    <citation type="submission" date="2018-12" db="EMBL/GenBank/DDBJ databases">
        <title>Complete genome of Nonlabens sp. MJ115.</title>
        <authorList>
            <person name="Choi H.S."/>
            <person name="Jung J."/>
        </authorList>
    </citation>
    <scope>NUCLEOTIDE SEQUENCE [LARGE SCALE GENOMIC DNA]</scope>
    <source>
        <strain evidence="9 10">MJ115</strain>
    </source>
</reference>
<keyword evidence="10" id="KW-1185">Reference proteome</keyword>
<dbReference type="GO" id="GO:0016757">
    <property type="term" value="F:glycosyltransferase activity"/>
    <property type="evidence" value="ECO:0007669"/>
    <property type="project" value="UniProtKB-KW"/>
</dbReference>
<dbReference type="OrthoDB" id="9807778at2"/>
<name>A0A3S9MZR1_9FLAO</name>
<protein>
    <submittedName>
        <fullName evidence="9">Glycosyltransferase</fullName>
    </submittedName>
</protein>
<dbReference type="PANTHER" id="PTHR48090:SF1">
    <property type="entry name" value="PROPHAGE BACTOPRENOL GLUCOSYL TRANSFERASE HOMOLOG"/>
    <property type="match status" value="1"/>
</dbReference>
<keyword evidence="5 7" id="KW-1133">Transmembrane helix</keyword>
<keyword evidence="4 7" id="KW-0812">Transmembrane</keyword>
<evidence type="ECO:0000256" key="7">
    <source>
        <dbReference type="SAM" id="Phobius"/>
    </source>
</evidence>
<dbReference type="EMBL" id="CP034549">
    <property type="protein sequence ID" value="AZQ44572.1"/>
    <property type="molecule type" value="Genomic_DNA"/>
</dbReference>
<dbReference type="PANTHER" id="PTHR48090">
    <property type="entry name" value="UNDECAPRENYL-PHOSPHATE 4-DEOXY-4-FORMAMIDO-L-ARABINOSE TRANSFERASE-RELATED"/>
    <property type="match status" value="1"/>
</dbReference>
<dbReference type="SUPFAM" id="SSF53448">
    <property type="entry name" value="Nucleotide-diphospho-sugar transferases"/>
    <property type="match status" value="1"/>
</dbReference>
<dbReference type="Gene3D" id="3.90.550.10">
    <property type="entry name" value="Spore Coat Polysaccharide Biosynthesis Protein SpsA, Chain A"/>
    <property type="match status" value="1"/>
</dbReference>
<evidence type="ECO:0000256" key="4">
    <source>
        <dbReference type="ARBA" id="ARBA00022692"/>
    </source>
</evidence>
<evidence type="ECO:0000256" key="2">
    <source>
        <dbReference type="ARBA" id="ARBA00022676"/>
    </source>
</evidence>
<comment type="subcellular location">
    <subcellularLocation>
        <location evidence="1">Membrane</location>
        <topology evidence="1">Multi-pass membrane protein</topology>
    </subcellularLocation>
</comment>
<feature type="transmembrane region" description="Helical" evidence="7">
    <location>
        <begin position="224"/>
        <end position="248"/>
    </location>
</feature>
<dbReference type="GO" id="GO:0005886">
    <property type="term" value="C:plasma membrane"/>
    <property type="evidence" value="ECO:0007669"/>
    <property type="project" value="TreeGrafter"/>
</dbReference>
<dbReference type="InterPro" id="IPR001173">
    <property type="entry name" value="Glyco_trans_2-like"/>
</dbReference>
<keyword evidence="6 7" id="KW-0472">Membrane</keyword>
<evidence type="ECO:0000256" key="5">
    <source>
        <dbReference type="ARBA" id="ARBA00022989"/>
    </source>
</evidence>
<gene>
    <name evidence="9" type="ORF">EJ995_10070</name>
</gene>
<feature type="domain" description="Glycosyltransferase 2-like" evidence="8">
    <location>
        <begin position="6"/>
        <end position="150"/>
    </location>
</feature>
<keyword evidence="2" id="KW-0328">Glycosyltransferase</keyword>
<sequence length="313" mass="35748">MKKIAVILPCYNESNLIHKFNHKIVEHLEHLSYKFDLLYVNDGSIDDTVKYIKSITCKASNINIKLLDLTYNVGHQSAIYQGLLYSSNKPYDNVLIMDSDGEDDPNAISTILDHSDHDIVQVSRGKRSESLVFKLLYKIYKLIFYFLIGKKIDYGNFSLIKPRLVAAAVDNSFIHLGAFLDNQKGTKGKVKWNRSKRLDGQSKMSFTNLFYHGISSLTENAQSLLFFFIRLSILILIGIIVLSVTIIYKKYILNIAILGWSSTLLSNLLNSLLICIGFFVMGSLQLNLLSKQGKKRREKIFIPHTIVENWKDN</sequence>
<keyword evidence="3 9" id="KW-0808">Transferase</keyword>
<evidence type="ECO:0000313" key="9">
    <source>
        <dbReference type="EMBL" id="AZQ44572.1"/>
    </source>
</evidence>
<dbReference type="Pfam" id="PF00535">
    <property type="entry name" value="Glycos_transf_2"/>
    <property type="match status" value="1"/>
</dbReference>
<dbReference type="InterPro" id="IPR029044">
    <property type="entry name" value="Nucleotide-diphossugar_trans"/>
</dbReference>
<organism evidence="9 10">
    <name type="scientific">Nonlabens ponticola</name>
    <dbReference type="NCBI Taxonomy" id="2496866"/>
    <lineage>
        <taxon>Bacteria</taxon>
        <taxon>Pseudomonadati</taxon>
        <taxon>Bacteroidota</taxon>
        <taxon>Flavobacteriia</taxon>
        <taxon>Flavobacteriales</taxon>
        <taxon>Flavobacteriaceae</taxon>
        <taxon>Nonlabens</taxon>
    </lineage>
</organism>